<dbReference type="AlphaFoldDB" id="A0A2U3QH16"/>
<organism evidence="1 2">
    <name type="scientific">Candidatus Sulfobium mesophilum</name>
    <dbReference type="NCBI Taxonomy" id="2016548"/>
    <lineage>
        <taxon>Bacteria</taxon>
        <taxon>Pseudomonadati</taxon>
        <taxon>Nitrospirota</taxon>
        <taxon>Nitrospiria</taxon>
        <taxon>Nitrospirales</taxon>
        <taxon>Nitrospiraceae</taxon>
        <taxon>Candidatus Sulfobium</taxon>
    </lineage>
</organism>
<dbReference type="Proteomes" id="UP000245125">
    <property type="component" value="Unassembled WGS sequence"/>
</dbReference>
<dbReference type="EMBL" id="OUUY01000075">
    <property type="protein sequence ID" value="SPQ00635.1"/>
    <property type="molecule type" value="Genomic_DNA"/>
</dbReference>
<evidence type="ECO:0000313" key="1">
    <source>
        <dbReference type="EMBL" id="SPQ00635.1"/>
    </source>
</evidence>
<name>A0A2U3QH16_9BACT</name>
<reference evidence="2" key="1">
    <citation type="submission" date="2018-03" db="EMBL/GenBank/DDBJ databases">
        <authorList>
            <person name="Zecchin S."/>
        </authorList>
    </citation>
    <scope>NUCLEOTIDE SEQUENCE [LARGE SCALE GENOMIC DNA]</scope>
</reference>
<evidence type="ECO:0000313" key="2">
    <source>
        <dbReference type="Proteomes" id="UP000245125"/>
    </source>
</evidence>
<sequence length="68" mass="7822">MKAVYLEKHFSEATGKLHISCPHRKSTGIDVHVVIKDGYCYRSEDCMVLKCKFNRMQSDIGCLLSLTW</sequence>
<keyword evidence="2" id="KW-1185">Reference proteome</keyword>
<proteinExistence type="predicted"/>
<gene>
    <name evidence="1" type="ORF">NBG4_30029</name>
</gene>
<protein>
    <submittedName>
        <fullName evidence="1">Uncharacterized protein</fullName>
    </submittedName>
</protein>
<accession>A0A2U3QH16</accession>